<organism evidence="2 3">
    <name type="scientific">Monilinia laxa</name>
    <name type="common">Brown rot fungus</name>
    <name type="synonym">Sclerotinia laxa</name>
    <dbReference type="NCBI Taxonomy" id="61186"/>
    <lineage>
        <taxon>Eukaryota</taxon>
        <taxon>Fungi</taxon>
        <taxon>Dikarya</taxon>
        <taxon>Ascomycota</taxon>
        <taxon>Pezizomycotina</taxon>
        <taxon>Leotiomycetes</taxon>
        <taxon>Helotiales</taxon>
        <taxon>Sclerotiniaceae</taxon>
        <taxon>Monilinia</taxon>
    </lineage>
</organism>
<dbReference type="EMBL" id="VIGI01000006">
    <property type="protein sequence ID" value="KAB8299092.1"/>
    <property type="molecule type" value="Genomic_DNA"/>
</dbReference>
<keyword evidence="3" id="KW-1185">Reference proteome</keyword>
<feature type="compositionally biased region" description="Acidic residues" evidence="1">
    <location>
        <begin position="110"/>
        <end position="123"/>
    </location>
</feature>
<comment type="caution">
    <text evidence="2">The sequence shown here is derived from an EMBL/GenBank/DDBJ whole genome shotgun (WGS) entry which is preliminary data.</text>
</comment>
<feature type="compositionally biased region" description="Basic and acidic residues" evidence="1">
    <location>
        <begin position="85"/>
        <end position="94"/>
    </location>
</feature>
<reference evidence="2 3" key="1">
    <citation type="submission" date="2019-06" db="EMBL/GenBank/DDBJ databases">
        <title>Genome Sequence of the Brown Rot Fungal Pathogen Monilinia laxa.</title>
        <authorList>
            <person name="De Miccolis Angelini R.M."/>
            <person name="Landi L."/>
            <person name="Abate D."/>
            <person name="Pollastro S."/>
            <person name="Romanazzi G."/>
            <person name="Faretra F."/>
        </authorList>
    </citation>
    <scope>NUCLEOTIDE SEQUENCE [LARGE SCALE GENOMIC DNA]</scope>
    <source>
        <strain evidence="2 3">Mlax316</strain>
    </source>
</reference>
<evidence type="ECO:0000256" key="1">
    <source>
        <dbReference type="SAM" id="MobiDB-lite"/>
    </source>
</evidence>
<feature type="compositionally biased region" description="Basic residues" evidence="1">
    <location>
        <begin position="24"/>
        <end position="33"/>
    </location>
</feature>
<dbReference type="Proteomes" id="UP000326757">
    <property type="component" value="Unassembled WGS sequence"/>
</dbReference>
<sequence length="123" mass="14017">MQPKQPESAATQNYPLTRSERKNPGRKLRRKQTKGLGTMGDRTAKKKKKMQKLRELRRCKREGKELVTGVRDLELEENDELMKEVGEGEAKEGGTKVSAFEGFQERGGMMDDDDNDDDKNEDG</sequence>
<gene>
    <name evidence="2" type="ORF">EYC80_001210</name>
</gene>
<evidence type="ECO:0000313" key="2">
    <source>
        <dbReference type="EMBL" id="KAB8299092.1"/>
    </source>
</evidence>
<protein>
    <submittedName>
        <fullName evidence="2">Uncharacterized protein</fullName>
    </submittedName>
</protein>
<feature type="region of interest" description="Disordered" evidence="1">
    <location>
        <begin position="1"/>
        <end position="53"/>
    </location>
</feature>
<feature type="compositionally biased region" description="Basic residues" evidence="1">
    <location>
        <begin position="44"/>
        <end position="53"/>
    </location>
</feature>
<evidence type="ECO:0000313" key="3">
    <source>
        <dbReference type="Proteomes" id="UP000326757"/>
    </source>
</evidence>
<proteinExistence type="predicted"/>
<dbReference type="AlphaFoldDB" id="A0A5N6K8G5"/>
<name>A0A5N6K8G5_MONLA</name>
<feature type="region of interest" description="Disordered" evidence="1">
    <location>
        <begin position="85"/>
        <end position="123"/>
    </location>
</feature>
<accession>A0A5N6K8G5</accession>